<feature type="compositionally biased region" description="Pro residues" evidence="10">
    <location>
        <begin position="23"/>
        <end position="37"/>
    </location>
</feature>
<evidence type="ECO:0000256" key="9">
    <source>
        <dbReference type="SAM" id="Coils"/>
    </source>
</evidence>
<dbReference type="Pfam" id="PF00130">
    <property type="entry name" value="C1_1"/>
    <property type="match status" value="1"/>
</dbReference>
<feature type="region of interest" description="Disordered" evidence="10">
    <location>
        <begin position="1"/>
        <end position="37"/>
    </location>
</feature>
<evidence type="ECO:0000256" key="1">
    <source>
        <dbReference type="ARBA" id="ARBA00004496"/>
    </source>
</evidence>
<feature type="domain" description="DH" evidence="12">
    <location>
        <begin position="554"/>
        <end position="743"/>
    </location>
</feature>
<dbReference type="SMART" id="SM00109">
    <property type="entry name" value="C1"/>
    <property type="match status" value="1"/>
</dbReference>
<keyword evidence="3" id="KW-0597">Phosphoprotein</keyword>
<dbReference type="Gene3D" id="1.20.900.10">
    <property type="entry name" value="Dbl homology (DH) domain"/>
    <property type="match status" value="1"/>
</dbReference>
<dbReference type="GO" id="GO:0035023">
    <property type="term" value="P:regulation of Rho protein signal transduction"/>
    <property type="evidence" value="ECO:0007669"/>
    <property type="project" value="TreeGrafter"/>
</dbReference>
<feature type="compositionally biased region" description="Polar residues" evidence="10">
    <location>
        <begin position="1274"/>
        <end position="1285"/>
    </location>
</feature>
<dbReference type="GO" id="GO:0005085">
    <property type="term" value="F:guanyl-nucleotide exchange factor activity"/>
    <property type="evidence" value="ECO:0007669"/>
    <property type="project" value="UniProtKB-KW"/>
</dbReference>
<dbReference type="CDD" id="cd00160">
    <property type="entry name" value="RhoGEF"/>
    <property type="match status" value="1"/>
</dbReference>
<keyword evidence="4" id="KW-0344">Guanine-nucleotide releasing factor</keyword>
<dbReference type="SUPFAM" id="SSF48065">
    <property type="entry name" value="DBL homology domain (DH-domain)"/>
    <property type="match status" value="1"/>
</dbReference>
<feature type="compositionally biased region" description="Polar residues" evidence="10">
    <location>
        <begin position="1428"/>
        <end position="1445"/>
    </location>
</feature>
<feature type="compositionally biased region" description="Low complexity" evidence="10">
    <location>
        <begin position="1369"/>
        <end position="1381"/>
    </location>
</feature>
<dbReference type="PANTHER" id="PTHR13944:SF21">
    <property type="entry name" value="CYSTS, ISOFORM C"/>
    <property type="match status" value="1"/>
</dbReference>
<evidence type="ECO:0000259" key="12">
    <source>
        <dbReference type="PROSITE" id="PS50010"/>
    </source>
</evidence>
<evidence type="ECO:0000313" key="14">
    <source>
        <dbReference type="EMBL" id="CAG6716757.1"/>
    </source>
</evidence>
<dbReference type="InterPro" id="IPR046349">
    <property type="entry name" value="C1-like_sf"/>
</dbReference>
<dbReference type="InterPro" id="IPR000219">
    <property type="entry name" value="DH_dom"/>
</dbReference>
<evidence type="ECO:0000256" key="7">
    <source>
        <dbReference type="ARBA" id="ARBA00022833"/>
    </source>
</evidence>
<dbReference type="SMART" id="SM00233">
    <property type="entry name" value="PH"/>
    <property type="match status" value="1"/>
</dbReference>
<dbReference type="SUPFAM" id="SSF50729">
    <property type="entry name" value="PH domain-like"/>
    <property type="match status" value="1"/>
</dbReference>
<dbReference type="InterPro" id="IPR011993">
    <property type="entry name" value="PH-like_dom_sf"/>
</dbReference>
<evidence type="ECO:0000259" key="13">
    <source>
        <dbReference type="PROSITE" id="PS50081"/>
    </source>
</evidence>
<evidence type="ECO:0000256" key="8">
    <source>
        <dbReference type="ARBA" id="ARBA00023054"/>
    </source>
</evidence>
<sequence length="1499" mass="165058">MNSHLYSSGSEDSEEDLVTDYSAPPPTIMSHPHQPPMSLYPPHTGSGCPLVPIISVTPHSPAGKQQYPVLEDNLQHLQDIHNSIQHMRNITAQSLSQQIQNLSEQYARLCSSCPSLSEQGSDPDILSSLNSSPTHLQHGTLNTPDMLLKRGSADWQSKVLDSTDLMRRRSWAALDGLDAEEGTRNVLRVERNRSVSLSSMESDMDYLLCDSTANLLGDTSGVTLMRKLSAGSTLVSPRRTTRLGGNSSTHSLNEADLQSDFNKVIAKREAESRLLSTIKLPLQKSISTPSILGPRDLINNGEVSVADSTTIQIMPVSGTSVVLSRPSGTESETEEELLQRQYVKHHFTDDEHQEKGKKRGSIFFRKKKDKAKKLSHQWVSAHYGTALTCDSCSKPLSNKPALHCENCAVTVHQTSCKENIPLCSKIKAANKAAAAKLNNKKSSSCIISQGQLSSSKRITRTISCISPWRRVATKLGVNQILEDKDGDHHHHHHDHYNYSDDTPLVPFEFLDESPITAQDLDTDPALGLQEDDADSWMPTVSKEVSKKLKEKEIKRQEHIYEFILTEKHHCLTLRVMQKVFVDGIQKHFHLAGPSIDRMFPRLKDLTEIHLNFLGALKRRQRQNPVVDSIADILLDQFSGGEAARLKTAYGEFCSRHRDAVNFYKEYFSSDARFAEFVKHCQLNPLLKKKGIPECILFVTQRLTKYPLLIEPLIKTSKENKIEQEKLHRAQLLIKDILIEVNAQVAEKEKEDRKLEMYNRIEAKSSTEYRGAKFKKSDILNFNRKLRFEGLASLMQGRGKSQEVLVIVLSDILFFLQEVSQHKYSLQESSNTVKYTFFTPDNKTGVISLQKLLVREKAGADTRGIYLISSNPAEPEMFELKIVKPKEKLAWIEAIRSAVQNCPEDIEDNSGSGALSVEDKQKLLEAKQAHIRQIVDASLGFEAVLRQKDVEQALILEEKMSLQLKLLAAAGVPNVPSPPSYTHLVAGPQESSTTWQHVMTTVKKVNQLASSLYASGSNLSRSVSSVGEHQSNTYISPTLPKRAETFGGFDTAQPPLKGVHKKGSISSISGGGSGKDPSPSWGDSTTSTPDDSSPPLIQPPAHTRSRLSLQDTLPLPPPSLPPPSLFTLGQEQQVIAMELSHHVYTLSCIIAQQMTSIDSLQAQLSAYRSQVSSGEDLLSGSKDKRSAPYRHNHQLEELRNLQDRLQHEKEAWAKEKETEEKDLEERKGQLLKIQEQVKSEQRDIAEQREKMFRKLELLTSQGILISPNMPLLTPVSPTAPSLDTVASPTSPPSLPSPPDVQRRKHLPPAGGGGAGVGVGTTSASTSPQLPLQLVSATNQQKKVVGGVQQQIPYKLATKLGGLGGGGGSGSQQSSPLSPTSSGVQQMLPYKLSSSSVSAADRHKVSPSGPSGAYMRLTSTQGTEHGHQAPSVSSGPSHARTGSSPAMMQTIEVIEKSGAKAGRTNTYPKLPEKFRVSKTSSSGHSSHQSSNQGTEEEVIFF</sequence>
<feature type="compositionally biased region" description="Low complexity" evidence="10">
    <location>
        <begin position="1475"/>
        <end position="1491"/>
    </location>
</feature>
<evidence type="ECO:0000256" key="3">
    <source>
        <dbReference type="ARBA" id="ARBA00022553"/>
    </source>
</evidence>
<dbReference type="PROSITE" id="PS50010">
    <property type="entry name" value="DH_2"/>
    <property type="match status" value="1"/>
</dbReference>
<dbReference type="CDD" id="cd20815">
    <property type="entry name" value="C1_p190RhoGEF-like"/>
    <property type="match status" value="1"/>
</dbReference>
<evidence type="ECO:0000259" key="11">
    <source>
        <dbReference type="PROSITE" id="PS50003"/>
    </source>
</evidence>
<dbReference type="Gene3D" id="3.30.60.20">
    <property type="match status" value="1"/>
</dbReference>
<accession>A0A8D8V8U6</accession>
<comment type="subcellular location">
    <subcellularLocation>
        <location evidence="1">Cytoplasm</location>
    </subcellularLocation>
</comment>
<dbReference type="PANTHER" id="PTHR13944">
    <property type="entry name" value="AGAP007712-PA"/>
    <property type="match status" value="1"/>
</dbReference>
<keyword evidence="7" id="KW-0862">Zinc</keyword>
<dbReference type="Gene3D" id="2.30.29.30">
    <property type="entry name" value="Pleckstrin-homology domain (PH domain)/Phosphotyrosine-binding domain (PTB)"/>
    <property type="match status" value="1"/>
</dbReference>
<dbReference type="InterPro" id="IPR041020">
    <property type="entry name" value="PH_16"/>
</dbReference>
<dbReference type="Pfam" id="PF00621">
    <property type="entry name" value="RhoGEF"/>
    <property type="match status" value="1"/>
</dbReference>
<dbReference type="InterPro" id="IPR051632">
    <property type="entry name" value="Rho_GEF"/>
</dbReference>
<dbReference type="PROSITE" id="PS50081">
    <property type="entry name" value="ZF_DAG_PE_2"/>
    <property type="match status" value="1"/>
</dbReference>
<dbReference type="SMART" id="SM00325">
    <property type="entry name" value="RhoGEF"/>
    <property type="match status" value="1"/>
</dbReference>
<dbReference type="Pfam" id="PF17838">
    <property type="entry name" value="PH_16"/>
    <property type="match status" value="1"/>
</dbReference>
<dbReference type="CDD" id="cd15789">
    <property type="entry name" value="PH_ARHGEF2_18_like"/>
    <property type="match status" value="1"/>
</dbReference>
<feature type="domain" description="Phorbol-ester/DAG-type" evidence="13">
    <location>
        <begin position="375"/>
        <end position="423"/>
    </location>
</feature>
<dbReference type="EMBL" id="HBUF01355039">
    <property type="protein sequence ID" value="CAG6716757.1"/>
    <property type="molecule type" value="Transcribed_RNA"/>
</dbReference>
<evidence type="ECO:0000256" key="2">
    <source>
        <dbReference type="ARBA" id="ARBA00022490"/>
    </source>
</evidence>
<keyword evidence="6" id="KW-0863">Zinc-finger</keyword>
<dbReference type="GO" id="GO:0008270">
    <property type="term" value="F:zinc ion binding"/>
    <property type="evidence" value="ECO:0007669"/>
    <property type="project" value="UniProtKB-KW"/>
</dbReference>
<dbReference type="InterPro" id="IPR002219">
    <property type="entry name" value="PKC_DAG/PE"/>
</dbReference>
<feature type="region of interest" description="Disordered" evidence="10">
    <location>
        <begin position="1044"/>
        <end position="1100"/>
    </location>
</feature>
<evidence type="ECO:0000256" key="10">
    <source>
        <dbReference type="SAM" id="MobiDB-lite"/>
    </source>
</evidence>
<feature type="domain" description="PH" evidence="11">
    <location>
        <begin position="784"/>
        <end position="899"/>
    </location>
</feature>
<evidence type="ECO:0000256" key="5">
    <source>
        <dbReference type="ARBA" id="ARBA00022723"/>
    </source>
</evidence>
<reference evidence="14" key="1">
    <citation type="submission" date="2021-05" db="EMBL/GenBank/DDBJ databases">
        <authorList>
            <person name="Alioto T."/>
            <person name="Alioto T."/>
            <person name="Gomez Garrido J."/>
        </authorList>
    </citation>
    <scope>NUCLEOTIDE SEQUENCE</scope>
</reference>
<evidence type="ECO:0000256" key="4">
    <source>
        <dbReference type="ARBA" id="ARBA00022658"/>
    </source>
</evidence>
<feature type="coiled-coil region" evidence="9">
    <location>
        <begin position="1190"/>
        <end position="1249"/>
    </location>
</feature>
<keyword evidence="5" id="KW-0479">Metal-binding</keyword>
<keyword evidence="2" id="KW-0963">Cytoplasm</keyword>
<feature type="compositionally biased region" description="Gly residues" evidence="10">
    <location>
        <begin position="1308"/>
        <end position="1317"/>
    </location>
</feature>
<dbReference type="EMBL" id="HBUF01355038">
    <property type="protein sequence ID" value="CAG6716756.1"/>
    <property type="molecule type" value="Transcribed_RNA"/>
</dbReference>
<dbReference type="GO" id="GO:0005737">
    <property type="term" value="C:cytoplasm"/>
    <property type="evidence" value="ECO:0007669"/>
    <property type="project" value="UniProtKB-SubCell"/>
</dbReference>
<dbReference type="SUPFAM" id="SSF57889">
    <property type="entry name" value="Cysteine-rich domain"/>
    <property type="match status" value="1"/>
</dbReference>
<evidence type="ECO:0000256" key="6">
    <source>
        <dbReference type="ARBA" id="ARBA00022771"/>
    </source>
</evidence>
<keyword evidence="8 9" id="KW-0175">Coiled coil</keyword>
<feature type="region of interest" description="Disordered" evidence="10">
    <location>
        <begin position="1361"/>
        <end position="1499"/>
    </location>
</feature>
<name>A0A8D8V8U6_9HEMI</name>
<organism evidence="14">
    <name type="scientific">Cacopsylla melanoneura</name>
    <dbReference type="NCBI Taxonomy" id="428564"/>
    <lineage>
        <taxon>Eukaryota</taxon>
        <taxon>Metazoa</taxon>
        <taxon>Ecdysozoa</taxon>
        <taxon>Arthropoda</taxon>
        <taxon>Hexapoda</taxon>
        <taxon>Insecta</taxon>
        <taxon>Pterygota</taxon>
        <taxon>Neoptera</taxon>
        <taxon>Paraneoptera</taxon>
        <taxon>Hemiptera</taxon>
        <taxon>Sternorrhyncha</taxon>
        <taxon>Psylloidea</taxon>
        <taxon>Psyllidae</taxon>
        <taxon>Psyllinae</taxon>
        <taxon>Cacopsylla</taxon>
    </lineage>
</organism>
<feature type="compositionally biased region" description="Polar residues" evidence="10">
    <location>
        <begin position="1"/>
        <end position="10"/>
    </location>
</feature>
<proteinExistence type="predicted"/>
<dbReference type="InterPro" id="IPR035899">
    <property type="entry name" value="DBL_dom_sf"/>
</dbReference>
<feature type="compositionally biased region" description="Low complexity" evidence="10">
    <location>
        <begin position="1074"/>
        <end position="1094"/>
    </location>
</feature>
<dbReference type="PROSITE" id="PS50003">
    <property type="entry name" value="PH_DOMAIN"/>
    <property type="match status" value="1"/>
</dbReference>
<feature type="region of interest" description="Disordered" evidence="10">
    <location>
        <begin position="1274"/>
        <end position="1323"/>
    </location>
</feature>
<protein>
    <submittedName>
        <fullName evidence="14">Rho guanine nucleotide exchange factor 18</fullName>
    </submittedName>
</protein>
<feature type="compositionally biased region" description="Pro residues" evidence="10">
    <location>
        <begin position="1288"/>
        <end position="1297"/>
    </location>
</feature>
<dbReference type="InterPro" id="IPR001849">
    <property type="entry name" value="PH_domain"/>
</dbReference>